<evidence type="ECO:0000256" key="4">
    <source>
        <dbReference type="ARBA" id="ARBA00022679"/>
    </source>
</evidence>
<evidence type="ECO:0000256" key="6">
    <source>
        <dbReference type="ARBA" id="ARBA00047597"/>
    </source>
</evidence>
<comment type="similarity">
    <text evidence="1">Belongs to the Arg-specific ADP-ribosyltransferase family.</text>
</comment>
<feature type="compositionally biased region" description="Low complexity" evidence="7">
    <location>
        <begin position="574"/>
        <end position="593"/>
    </location>
</feature>
<dbReference type="InterPro" id="IPR036689">
    <property type="entry name" value="ESAT-6-like_sf"/>
</dbReference>
<feature type="compositionally biased region" description="Polar residues" evidence="7">
    <location>
        <begin position="356"/>
        <end position="366"/>
    </location>
</feature>
<evidence type="ECO:0000256" key="7">
    <source>
        <dbReference type="SAM" id="MobiDB-lite"/>
    </source>
</evidence>
<feature type="domain" description="Tox-PL" evidence="9">
    <location>
        <begin position="4959"/>
        <end position="5041"/>
    </location>
</feature>
<feature type="region of interest" description="Disordered" evidence="7">
    <location>
        <begin position="935"/>
        <end position="974"/>
    </location>
</feature>
<evidence type="ECO:0000256" key="3">
    <source>
        <dbReference type="ARBA" id="ARBA00022676"/>
    </source>
</evidence>
<feature type="compositionally biased region" description="Polar residues" evidence="7">
    <location>
        <begin position="1962"/>
        <end position="1972"/>
    </location>
</feature>
<dbReference type="OrthoDB" id="3674881at2"/>
<comment type="catalytic activity">
    <reaction evidence="6">
        <text>L-arginyl-[protein] + NAD(+) = N(omega)-(ADP-D-ribosyl)-L-arginyl-[protein] + nicotinamide + H(+)</text>
        <dbReference type="Rhea" id="RHEA:19149"/>
        <dbReference type="Rhea" id="RHEA-COMP:10532"/>
        <dbReference type="Rhea" id="RHEA-COMP:15087"/>
        <dbReference type="ChEBI" id="CHEBI:15378"/>
        <dbReference type="ChEBI" id="CHEBI:17154"/>
        <dbReference type="ChEBI" id="CHEBI:29965"/>
        <dbReference type="ChEBI" id="CHEBI:57540"/>
        <dbReference type="ChEBI" id="CHEBI:142554"/>
        <dbReference type="EC" id="2.4.2.31"/>
    </reaction>
</comment>
<dbReference type="Gene3D" id="3.90.176.10">
    <property type="entry name" value="Toxin ADP-ribosyltransferase, Chain A, domain 1"/>
    <property type="match status" value="1"/>
</dbReference>
<dbReference type="SUPFAM" id="SSF159501">
    <property type="entry name" value="EreA/ChaN-like"/>
    <property type="match status" value="1"/>
</dbReference>
<dbReference type="PROSITE" id="PS51996">
    <property type="entry name" value="TR_MART"/>
    <property type="match status" value="1"/>
</dbReference>
<reference evidence="10 11" key="1">
    <citation type="submission" date="2016-10" db="EMBL/GenBank/DDBJ databases">
        <authorList>
            <person name="de Groot N.N."/>
        </authorList>
    </citation>
    <scope>NUCLEOTIDE SEQUENCE [LARGE SCALE GENOMIC DNA]</scope>
    <source>
        <strain evidence="10 11">CGMCC 4.2023</strain>
    </source>
</reference>
<dbReference type="SUPFAM" id="SSF56399">
    <property type="entry name" value="ADP-ribosylation"/>
    <property type="match status" value="1"/>
</dbReference>
<keyword evidence="8" id="KW-1133">Transmembrane helix</keyword>
<dbReference type="Gene3D" id="3.40.50.11550">
    <property type="match status" value="1"/>
</dbReference>
<gene>
    <name evidence="10" type="ORF">SAMN05216223_12399</name>
</gene>
<feature type="region of interest" description="Disordered" evidence="7">
    <location>
        <begin position="3816"/>
        <end position="3850"/>
    </location>
</feature>
<keyword evidence="8" id="KW-0812">Transmembrane</keyword>
<feature type="compositionally biased region" description="Low complexity" evidence="7">
    <location>
        <begin position="617"/>
        <end position="635"/>
    </location>
</feature>
<name>A0A1H6E1A4_9ACTN</name>
<feature type="compositionally biased region" description="Polar residues" evidence="7">
    <location>
        <begin position="1926"/>
        <end position="1937"/>
    </location>
</feature>
<dbReference type="Pfam" id="PF01129">
    <property type="entry name" value="ART"/>
    <property type="match status" value="1"/>
</dbReference>
<evidence type="ECO:0000256" key="8">
    <source>
        <dbReference type="SAM" id="Phobius"/>
    </source>
</evidence>
<accession>A0A1H6E1A4</accession>
<feature type="region of interest" description="Disordered" evidence="7">
    <location>
        <begin position="4051"/>
        <end position="4121"/>
    </location>
</feature>
<feature type="compositionally biased region" description="Low complexity" evidence="7">
    <location>
        <begin position="3036"/>
        <end position="3053"/>
    </location>
</feature>
<keyword evidence="11" id="KW-1185">Reference proteome</keyword>
<dbReference type="InterPro" id="IPR028208">
    <property type="entry name" value="Effector_pro_NleD-like"/>
</dbReference>
<feature type="compositionally biased region" description="Basic and acidic residues" evidence="7">
    <location>
        <begin position="2819"/>
        <end position="2830"/>
    </location>
</feature>
<feature type="compositionally biased region" description="Gly residues" evidence="7">
    <location>
        <begin position="410"/>
        <end position="422"/>
    </location>
</feature>
<dbReference type="EC" id="2.4.2.31" evidence="2"/>
<feature type="region of interest" description="Disordered" evidence="7">
    <location>
        <begin position="1870"/>
        <end position="1976"/>
    </location>
</feature>
<feature type="compositionally biased region" description="Acidic residues" evidence="7">
    <location>
        <begin position="4057"/>
        <end position="4068"/>
    </location>
</feature>
<feature type="compositionally biased region" description="Gly residues" evidence="7">
    <location>
        <begin position="1888"/>
        <end position="1899"/>
    </location>
</feature>
<dbReference type="SUPFAM" id="SSF55486">
    <property type="entry name" value="Metalloproteases ('zincins'), catalytic domain"/>
    <property type="match status" value="1"/>
</dbReference>
<feature type="compositionally biased region" description="Basic and acidic residues" evidence="7">
    <location>
        <begin position="818"/>
        <end position="828"/>
    </location>
</feature>
<feature type="region of interest" description="Disordered" evidence="7">
    <location>
        <begin position="5377"/>
        <end position="5405"/>
    </location>
</feature>
<dbReference type="RefSeq" id="WP_103890098.1">
    <property type="nucleotide sequence ID" value="NZ_FNVU01000023.1"/>
</dbReference>
<feature type="compositionally biased region" description="Basic and acidic residues" evidence="7">
    <location>
        <begin position="1870"/>
        <end position="1880"/>
    </location>
</feature>
<feature type="compositionally biased region" description="Basic and acidic residues" evidence="7">
    <location>
        <begin position="2019"/>
        <end position="2036"/>
    </location>
</feature>
<evidence type="ECO:0000313" key="10">
    <source>
        <dbReference type="EMBL" id="SEG91380.1"/>
    </source>
</evidence>
<feature type="compositionally biased region" description="Polar residues" evidence="7">
    <location>
        <begin position="245"/>
        <end position="264"/>
    </location>
</feature>
<feature type="region of interest" description="Disordered" evidence="7">
    <location>
        <begin position="3023"/>
        <end position="3055"/>
    </location>
</feature>
<keyword evidence="8" id="KW-0472">Membrane</keyword>
<feature type="compositionally biased region" description="Low complexity" evidence="7">
    <location>
        <begin position="676"/>
        <end position="702"/>
    </location>
</feature>
<feature type="region of interest" description="Disordered" evidence="7">
    <location>
        <begin position="2019"/>
        <end position="2067"/>
    </location>
</feature>
<dbReference type="Gene3D" id="3.90.1240.10">
    <property type="entry name" value="Metalloproteases ('zincins'), catalytic domain like"/>
    <property type="match status" value="1"/>
</dbReference>
<evidence type="ECO:0000256" key="2">
    <source>
        <dbReference type="ARBA" id="ARBA00012031"/>
    </source>
</evidence>
<dbReference type="Pfam" id="PF15644">
    <property type="entry name" value="Gln_amidase"/>
    <property type="match status" value="2"/>
</dbReference>
<feature type="region of interest" description="Disordered" evidence="7">
    <location>
        <begin position="804"/>
        <end position="828"/>
    </location>
</feature>
<feature type="region of interest" description="Disordered" evidence="7">
    <location>
        <begin position="216"/>
        <end position="265"/>
    </location>
</feature>
<evidence type="ECO:0000256" key="5">
    <source>
        <dbReference type="ARBA" id="ARBA00022695"/>
    </source>
</evidence>
<feature type="compositionally biased region" description="Low complexity" evidence="7">
    <location>
        <begin position="394"/>
        <end position="406"/>
    </location>
</feature>
<evidence type="ECO:0000259" key="9">
    <source>
        <dbReference type="Pfam" id="PF15644"/>
    </source>
</evidence>
<evidence type="ECO:0000313" key="11">
    <source>
        <dbReference type="Proteomes" id="UP000236754"/>
    </source>
</evidence>
<feature type="region of interest" description="Disordered" evidence="7">
    <location>
        <begin position="2782"/>
        <end position="2843"/>
    </location>
</feature>
<feature type="compositionally biased region" description="Low complexity" evidence="7">
    <location>
        <begin position="948"/>
        <end position="974"/>
    </location>
</feature>
<sequence length="5593" mass="597697">MAQYDTSQIRALGTAWLNDAQNLRGYLQTMHESVWSMSGAWTGKAGQAAQEVWNGSDTGEHNIWNVIFQAAWVAEQIGTSILDYADELEKTVKEINKSHLIAALATIFGLVLNIGTLGLAGVIEELATKVGMWAAELAADSAAFADVAAGIGQAVSFTTSAAIWEFLTLKNDILSQILASEIAHGPIEIDWTSEGMNLGLGLEANFGAHLGEHYTSEKTGEEVPVPHTGLPGSDLPTGSPHVSEPTFSDADTNSIRSWDSSHSTLVGPDLAKITESGPAKYGAEKYDLEKYTSSDFGPDVTVKSDAGAGLVAKGNFDAPGAGGPRSDGGNPGGTPQPLGGVRAEPAGPGPRPGTASDPNGPTSGPTRTADPATGPGRADAAVAGPAGSGRGEVPPTAGRGDGAATPGPRPGTGRGPGTGSRPGDGAAPAQVHLEPAPRSAQPDSHVAAVNVTPPRQRGAGDGGSLVRDTQEHSEVPTSAAGGSRAGDDANLATSAFSRSGDGLPTAVAHDERFGPARAADAGTGAARADSAGAGTAPGSGAVRAEGASGAGLDAVRRAPDPAHGAGAGRGATGGDDAAAPGGAGRAGASEPAGITRTGRGAPQEGAPATDGAKGAHAEPAPDAGSAGAGRPAAGAHETPDATRLENSAAAAASGAHEGAGPKDALTTSAEPSALPAAGGHDAGTAGAGHDAGTAGAGHDAGTAGAGHDAGTGQVQHGAAAHSHLDPGPGPVPHGTADGGAPGHAPELSPAEAEFQQKAAQWGDFRQEHEQKNALLLHAESHLESLHADLETAWRSGALKFADLHGRNGEPAPGAGHESAQEHPADPARWEQTVKDARSQWRADFTRQFRAELDSAGRITADAFERIYQDAGENAFRHLVRADELATFEEKFTAELDAYKANRFGYGDDLPTFGRAPSKYVFDKDLGTFVKDDAKGYGAAPGDGPPRPAGDLPAGDAPHEPAAAGDTAGAHGAGDAPIDFFRDRSHDFNALEQHYIHQREQIRATLDHAFHGPDGAGTFSPRTLGRLDGLLRDASGDLHRIAVREQDIRKAAEEAFAQGTGEEPRPPEVVDAARSDLARDLRTLHDEVFGPRAAHDAVLGSLSEHPAFGSRAEHQAFNHGDDGRGPRRQWILRSKVLADRFRSHVDKADFVHEQIALEKEHAEVHLAEHTGENSPTRLDVDGKQRLIGGYLKQVRAAAELHAGREQEGGHTAEVSAAEWTGTRDQLRATLPDRIRHEDDLRHEVVGAAQDFHQLLGDPRGTSATALHEDTVSRLGNDFRTDHITRFDELFAPEGHKTDAWLAHEAHHEDGFSTRLDDLRRDAVQWRAFKQANAERNELLLHAEKHLESLHQELEAAWNWGAGKFADLGAGKPADLGAGRSDHTSRLGHESMEDNWKRLNEEARWDQAVKDARWQWRVDFTRQFRAELDSAGKISAESFERIYQDAGQNAFRHLVRAEQHIKFADRFTAELDAYKANPFGHADDLPAFEHAPTDHVHDAHTGTFVKDDAKIYGRPQDDESFRHLAGGSAGRGTGDAPIDFFRDKSHDFNALEHYYLHKQEHLDGIVDDALRGPGGADGLTPETLGRIDAVLHDASRELEHLAVREQDVRNAVEDASNDLAWNGGWDDSRPQEVVDSVLLDFARDLRVMHDEVFVARAGHDAVFANGDGQGPRRQWILRTKLLAERFHAQVEKTDFVHAQVAAEKQHAEFHLGEHQDEPATSALHENGEQRLIGGYLKQVRAVAELHADRAQEGGVRPEASSGEWSGIREQLRATLPDRIRHEGDLRDVADGAADTFHQLVGDPESVLDSQLHEDTVSRLGNDFRTEHITRFDEILAPEGHHSDAWLAHESHHEDGFQSRLDGLRRQDTDAYRSRLDDLRRGDAGPVSGPSGHGADGAGESGTSGPATPKGPTADDTASRGQDAPVDPTTPQRPGTSGDSGTAPREVPASHGTGAAGEPPRQHTADLQQSVTTAPARTYRVPGLTTAKSLAASVARTVARTFTGTTGAPVGRPAIEIKVETVTEHAPREQEQLQAERDMAGAPGATTHAQETAASAHDSGMPSAVQEQAAVAEVHEPAALASVQEPAPAAPAQESVVVAPVHEVAAPPVHEPAPAASVQEPAAPALAGDPGQEQVSLQEARPTAFGPADLYAEVNRQLPGDGYTFSRTQAQRTYEELVQRHPSVADLPVWAKAVQVASALKLSAKEVVEAAAGPLQQVTWQYYDSGQIHGVHQQLAQRHGDEFLQLPPQRRAHEVVREIADSLKLRDDVRARLPQTDVDPSHVVSVHEQFMRTPGSSYPQWRLEVRAEAVAGALRQQLRLTRGVNEWLRQRPYTGLVGTGHRQVDQAYQELLAEHGQPFTALDPGEQAAAVGVRIVRGRPSLLEAQATRDLVAGVDVPQMIADAVRRAAEAPVEAVHSPQQAARPQLDQVRAQWEQRTEHWFTQAQVDHAYDELVRQRPAVAGLPAEARAAQVANSLALSAGRMVHAATAPLLRRTGLYPDGHEVYRVHQEMLRQRGSGFLRLTPEERAEHVVAETVDRRELLRAVQGRLNQAEIPPAQVFHAYDLIVRTYGAGITRVDLGQRAGFVAEVVRQQLRLTRGVNEWLRQQPGERPWGAHYRAVDRAFQELVTEHGRPFTALDPGEQAAAVGARIRHERSAPAGADTAGTPVVEADVPLTVAHAGPQGVAHLAETVDGTAQEVRPHPEPAHRWRVSAQDPAGNTVAEIVDRRQLVEAVRDQLGEKVTSAQVSYAYAQVVRAYGADVAGLDVGPRAEYVARFLRSQREFTGHPHGATDMRVPQDAPDRTQEAQDTRDTPQSATGGRDLHESTKKAKAVELPPEPARHPVDTASVADGIHIRWDSGTDPRFLETVQEDLRRLASKPTGRALLERIAAAATTSKLAAWQQAKVKIERTGAGTVIGKRAEFLAHAGNVTKPINSQWATQSGKGTLSLVRYNPNAWETADGLRPPFIGLAHELIHAYRNLNGLSHPTAAVDEAQLVGFGEYADLEFTENKIRAEHGLAPRRTYAGTVGPDLDDAHLPRTVGRAGPRPAGRLAAKGTGGRGTAGLLWNAGAAAREKELSEKHGVRIGPAKGTFAGHFSHSVLDRIDAVLDALPAEHVRDNPDLRYIEPGTGSGDGASAYDPQTRGIGIVRPALVPSWAYSELDRGSRAQRFVMDRAALSGYDGVPLAGRLGLPGSGRNVMAGVSDVLAHGNLLEWTIRHEVGHSVIAHRAWSLALLQQSVFGGWKIYAPEGGRVDEVADDVLRMAEIDDRAEVLDDQGRMLVDVLARELVPDVLRDDPKRLEHLVETFPGADARLRAGLERVTAFVRVALAQPWTLDDGGASTLTIGLRVHHVDPGGTWVSYLRAQRDLHAVSNYQFSSPDEWFPETYAAYHDPLPGPRERLHPAVREWFGTGLPELLAQEQELLGGELSPVPASPWPLSAVPGSPGFVGEHLVWAADNVAGRLYTAPEGVAIRVRGPRGSRKDGRTLNQLTAAAWQKLPERTRQDLHKERLDVAADPLTLAETDPALYQGLSNAGRILENGPIGTADGRNAVLTGLGRRDSLTRGTYWKLQDERDGILGLVAREELRVFRSGPTTRWAREQLVAEALDGTSEVEALRRLLDQHEGVVIGEEQAGTAAWRLLAAHMAELKDAGVRTVYLGGIRGDSYQTHLNHYLETGTLSPALEALVRHHDGAVGAANTEGTGLREVLQAARQHGVRLVGVDGYPARETGRRAGADRRFRRAAALNTYAAGLVRRDRRGLPDASGYLVVIGAPHTGAHPGPEHRVKVHGERFRPGEEFPGVDDLLVVPRVVQDQVGRFHPGPRHAETAPAEEGAQRVAGQDPVGEPVRATAEPSEEYAWIGKVNPLRGEGGDFLTNCVLSAIATDLSLADPERVVFQAPPSLAGEQGYGVGGDESGATIYLGRYRDLEPYPVAGPAVVLDAMRRAAPGQRGMVVVRGRTVAHVLNVVRDEGGVVFLDGQAGTVVPAPDGAVSFLPTTHGIPGFPLDQRARAEVAPATESIPLGAAEDAQADDGGDELEELLAQIELDLRRGPVGGAEELSDGEDLDDYYFQDSDPLSPQVQEAYDEHDEHEAQYQEYEEQEEYDGYAQRGDHERPQESAEPVDDVEDVVLDLANEGVERQHAEEPTNAFEAFLLQMKPLQDYAMNAGDRTSPDVDLVLFSYPGADNPVGAVLGNSGHAFLGIRVPGRDQAVVFGFRPGRDASNWRMMTGSVSGGVSADASGVFFDHRAEVLATYRITADQLTDGYLYAVSNVEASYHLVRYNCVVFAVNFVAAATGLEPTSSVVAPNSLVKALRSRSHREWAENPHVTRLTPADEARAFDVVRQLERYPSDVALRAKYWAGHQVTIDHQRPLTSGEPTGLQSEQFALLDHVYSMVALEFLSNGEEEARALSTQLGLKYGTLRSREFAFDRDIVAEELLAPMREFGQGGDAVPGEDAEVVVMADATGRPSVAVRVPGAESLVGFRFGPVEDVPDRLFTDSDPGSLFFDDPELVHNLGYEVLAVHRAGTRQVAAGYRYALEKNTAEYGNRPFGSNLNESGFVRGFLRAVTGDKVPSDFLRTLREGADRSWATAESPETELRPADRLAATEIRAWLAHENSRHWSTYPREFVEESQDWARFRVSVDHQRPLASGGLTPVQRAQAKLLASFATLIAAAYRSGGEAAALAESYRLGRDYGTLRLPAAAPASTAQEATAPAPAPDTLMPALAQWPDTGGRWPRTVARVEVGHEPIEMVAGGDFHWFATDEGGKVFIGNDQIDHGVVRSEVAAVVSRFRHGGVVGFRVHDEPGRGAGPRVDDEVVVRPPATGAGSAPSVAFATSEEDAERWYAAARTSQGGPDRALMAFAVIGADRDIALTGAGGVHVLGPVDAALIARERVPQPGMRLAGPIGASPAGESSEEYAWIGEVNPLRGEGGDFLTNCVLSAIATDLSLADPEGAVFQAPPSLAGEQGLGHGGDESGATIYLGRYRDLEPYPVAGPAVVLDAMRRAAPGQRGMVVVRGRTVAHVLNVVRDEGGVVFLDGQAGTVVSAPDGAVSFLPTTHGIPGFPLDQRARAEVAPATESIPLGGLFSRLFRGQPAVAEESGVTAFAPDGYYANPAFRSAAADRARFARVFRSYDRYLPRARQLAASHEELRDIPHEDLVALLAYTGNAFFDAVNKALRDGDADDLQVYDPHIKGVVSALAALPPYEGTVTRAIEIYTRDGLKSVAARYKVGATVEERSFVSTDAVRVTRPGNIFFTIESRTGRRIDLVSEFRGVESEVAFPPGTRFQVTKKTKRDGDYHITMREVVPVAADPRAGTSTPAGVEPAPASAHTGEHRPANASGTASAAEPSGALDTTPPAPSEAEVPWYVLGTTHGTRALGDMDVGTVPEEPARTGTAAGTASDTESEMVTVSETETGAVPQAVPQGAPTVAVAPQSAVRTAAVRGVESQVAPEAAARSVAESTAAVAPKVQALRYRERIALAKRTWEGPVAEEAARLEQMLLDAGPGARSLVIGAAPGEQLWAVNLFGQVRWLAQSTMQTVTAPQTAAQDEPVVSIDLDPRATLLREVPQLLQEGGGGDNFCEITVGANLKYVV</sequence>
<dbReference type="GO" id="GO:0016779">
    <property type="term" value="F:nucleotidyltransferase activity"/>
    <property type="evidence" value="ECO:0007669"/>
    <property type="project" value="UniProtKB-KW"/>
</dbReference>
<dbReference type="Proteomes" id="UP000236754">
    <property type="component" value="Unassembled WGS sequence"/>
</dbReference>
<feature type="compositionally biased region" description="Gly residues" evidence="7">
    <location>
        <begin position="320"/>
        <end position="332"/>
    </location>
</feature>
<feature type="domain" description="Tox-PL" evidence="9">
    <location>
        <begin position="3922"/>
        <end position="3980"/>
    </location>
</feature>
<proteinExistence type="inferred from homology"/>
<keyword evidence="4" id="KW-0808">Transferase</keyword>
<feature type="compositionally biased region" description="Low complexity" evidence="7">
    <location>
        <begin position="648"/>
        <end position="658"/>
    </location>
</feature>
<dbReference type="EMBL" id="FNVU01000023">
    <property type="protein sequence ID" value="SEG91380.1"/>
    <property type="molecule type" value="Genomic_DNA"/>
</dbReference>
<dbReference type="SUPFAM" id="SSF140453">
    <property type="entry name" value="EsxAB dimer-like"/>
    <property type="match status" value="1"/>
</dbReference>
<feature type="region of interest" description="Disordered" evidence="7">
    <location>
        <begin position="5306"/>
        <end position="5362"/>
    </location>
</feature>
<protein>
    <recommendedName>
        <fullName evidence="2">NAD(+)--protein-arginine ADP-ribosyltransferase</fullName>
        <ecNumber evidence="2">2.4.2.31</ecNumber>
    </recommendedName>
</protein>
<keyword evidence="5" id="KW-0548">Nucleotidyltransferase</keyword>
<evidence type="ECO:0000256" key="1">
    <source>
        <dbReference type="ARBA" id="ARBA00009558"/>
    </source>
</evidence>
<feature type="transmembrane region" description="Helical" evidence="8">
    <location>
        <begin position="100"/>
        <end position="123"/>
    </location>
</feature>
<dbReference type="InterPro" id="IPR028908">
    <property type="entry name" value="Tox-PL_dom"/>
</dbReference>
<feature type="region of interest" description="Disordered" evidence="7">
    <location>
        <begin position="313"/>
        <end position="747"/>
    </location>
</feature>
<keyword evidence="3" id="KW-0328">Glycosyltransferase</keyword>
<dbReference type="Pfam" id="PF14891">
    <property type="entry name" value="Peptidase_M91"/>
    <property type="match status" value="1"/>
</dbReference>
<feature type="compositionally biased region" description="Basic and acidic residues" evidence="7">
    <location>
        <begin position="2798"/>
        <end position="2810"/>
    </location>
</feature>
<dbReference type="InterPro" id="IPR000768">
    <property type="entry name" value="ART"/>
</dbReference>
<dbReference type="GO" id="GO:0106274">
    <property type="term" value="F:NAD+-protein-arginine ADP-ribosyltransferase activity"/>
    <property type="evidence" value="ECO:0007669"/>
    <property type="project" value="UniProtKB-EC"/>
</dbReference>
<organism evidence="10 11">
    <name type="scientific">Actinacidiphila yanglinensis</name>
    <dbReference type="NCBI Taxonomy" id="310779"/>
    <lineage>
        <taxon>Bacteria</taxon>
        <taxon>Bacillati</taxon>
        <taxon>Actinomycetota</taxon>
        <taxon>Actinomycetes</taxon>
        <taxon>Kitasatosporales</taxon>
        <taxon>Streptomycetaceae</taxon>
        <taxon>Actinacidiphila</taxon>
    </lineage>
</organism>
<feature type="compositionally biased region" description="Low complexity" evidence="7">
    <location>
        <begin position="515"/>
        <end position="541"/>
    </location>
</feature>
<feature type="region of interest" description="Disordered" evidence="7">
    <location>
        <begin position="2108"/>
        <end position="2129"/>
    </location>
</feature>